<keyword evidence="6" id="KW-0560">Oxidoreductase</keyword>
<dbReference type="GO" id="GO:0048038">
    <property type="term" value="F:quinone binding"/>
    <property type="evidence" value="ECO:0007669"/>
    <property type="project" value="InterPro"/>
</dbReference>
<accession>A0A1G9ITU7</accession>
<evidence type="ECO:0000256" key="7">
    <source>
        <dbReference type="ARBA" id="ARBA00023004"/>
    </source>
</evidence>
<evidence type="ECO:0000313" key="11">
    <source>
        <dbReference type="EMBL" id="SDL28759.1"/>
    </source>
</evidence>
<dbReference type="GO" id="GO:0046872">
    <property type="term" value="F:metal ion binding"/>
    <property type="evidence" value="ECO:0007669"/>
    <property type="project" value="UniProtKB-KW"/>
</dbReference>
<keyword evidence="3 8" id="KW-0349">Heme</keyword>
<dbReference type="Gene3D" id="2.140.10.10">
    <property type="entry name" value="Quinoprotein alcohol dehydrogenase-like superfamily"/>
    <property type="match status" value="2"/>
</dbReference>
<feature type="domain" description="Cytochrome c" evidence="10">
    <location>
        <begin position="497"/>
        <end position="574"/>
    </location>
</feature>
<evidence type="ECO:0000256" key="9">
    <source>
        <dbReference type="SAM" id="SignalP"/>
    </source>
</evidence>
<evidence type="ECO:0000259" key="10">
    <source>
        <dbReference type="PROSITE" id="PS51007"/>
    </source>
</evidence>
<dbReference type="SMART" id="SM00564">
    <property type="entry name" value="PQQ"/>
    <property type="match status" value="6"/>
</dbReference>
<evidence type="ECO:0000313" key="12">
    <source>
        <dbReference type="Proteomes" id="UP000198901"/>
    </source>
</evidence>
<comment type="cofactor">
    <cofactor evidence="1">
        <name>pyrroloquinoline quinone</name>
        <dbReference type="ChEBI" id="CHEBI:58442"/>
    </cofactor>
</comment>
<sequence length="734" mass="80423">MENKLMKRITRSGLGACLAAVAGFSWMAAVQSPQTDRYANWTEYGGTHENIKYSSLAQIDTSNVHRLKVAWIYHSENRDSTKFGSAMESNPIVINGVLYVASPTLKLCAVDAATGREKWKFDPSDPLQNKTWPVRANHMCRGVSYWTDGANDHRIIYTAGPFLFAVNALTGKLISTFGTDGGVDLRTGLDRDPGKMSVALTSPVKIYKNTIITGCGQGGDDTPGHIRGFDVVTGTQKWIFHTIPYPGEKGFHTWKDPEAYKTKGSTNPWSGFSLDEKRGIVFTGTGNPTNDFYGGGRLGNGLFGNCILAIDANTGKLIWHFQTVHHDVWDMDISSPPVLVTLNRGGKKVDAIVQSTKMGFLFVLDRLTGKPVFPIDEKPVKTNGAVAGEILSPTQPFPRFPKPFVRQVLTEKDLNRLVPDSSYQDIKRRFHSYRSEGIYTPPSERGTVILPGYDGGGEWGGPAVDPRTNILYVNANEMTWVLQLVKAKQSEKTNNLTNREAGQTLYSRTCIACHGPERKGGGEGGIPSLIGLNKKYTTTQFVEFISSGKGRMPGFGYLSAEEKKAIASLILELTEEQDKPYKGPSLTDRQPAGPDYHSTGYHKFLTKEGYPAISPPWGTISAIDLNTGQYKWKIPFGEFEELKKKGIPATGRENYGGPVVTAGGLLFIGASADGKFRAINKRTGKILWEYDLPAPGVATPAVYAIDGRQYVVISAGGSKWEKKKSDAYVAFALD</sequence>
<dbReference type="AlphaFoldDB" id="A0A1G9ITU7"/>
<dbReference type="InterPro" id="IPR002372">
    <property type="entry name" value="PQQ_rpt_dom"/>
</dbReference>
<dbReference type="InterPro" id="IPR009056">
    <property type="entry name" value="Cyt_c-like_dom"/>
</dbReference>
<dbReference type="PANTHER" id="PTHR32303">
    <property type="entry name" value="QUINOPROTEIN ALCOHOL DEHYDROGENASE (CYTOCHROME C)"/>
    <property type="match status" value="1"/>
</dbReference>
<dbReference type="InterPro" id="IPR018391">
    <property type="entry name" value="PQQ_b-propeller_rpt"/>
</dbReference>
<name>A0A1G9ITU7_9BACT</name>
<keyword evidence="7 8" id="KW-0408">Iron</keyword>
<keyword evidence="12" id="KW-1185">Reference proteome</keyword>
<evidence type="ECO:0000256" key="8">
    <source>
        <dbReference type="PROSITE-ProRule" id="PRU00433"/>
    </source>
</evidence>
<dbReference type="SUPFAM" id="SSF50998">
    <property type="entry name" value="Quinoprotein alcohol dehydrogenase-like"/>
    <property type="match status" value="1"/>
</dbReference>
<evidence type="ECO:0000256" key="1">
    <source>
        <dbReference type="ARBA" id="ARBA00001931"/>
    </source>
</evidence>
<dbReference type="PANTHER" id="PTHR32303:SF4">
    <property type="entry name" value="QUINOPROTEIN GLUCOSE DEHYDROGENASE"/>
    <property type="match status" value="1"/>
</dbReference>
<dbReference type="PROSITE" id="PS51007">
    <property type="entry name" value="CYTC"/>
    <property type="match status" value="1"/>
</dbReference>
<dbReference type="CDD" id="cd10280">
    <property type="entry name" value="PQQ_mGDH"/>
    <property type="match status" value="1"/>
</dbReference>
<feature type="chain" id="PRO_5011626903" evidence="9">
    <location>
        <begin position="29"/>
        <end position="734"/>
    </location>
</feature>
<dbReference type="Proteomes" id="UP000198901">
    <property type="component" value="Unassembled WGS sequence"/>
</dbReference>
<proteinExistence type="inferred from homology"/>
<dbReference type="STRING" id="563176.SAMN04488090_0625"/>
<evidence type="ECO:0000256" key="6">
    <source>
        <dbReference type="ARBA" id="ARBA00023002"/>
    </source>
</evidence>
<feature type="signal peptide" evidence="9">
    <location>
        <begin position="1"/>
        <end position="28"/>
    </location>
</feature>
<evidence type="ECO:0000256" key="5">
    <source>
        <dbReference type="ARBA" id="ARBA00022729"/>
    </source>
</evidence>
<reference evidence="11 12" key="1">
    <citation type="submission" date="2016-10" db="EMBL/GenBank/DDBJ databases">
        <authorList>
            <person name="de Groot N.N."/>
        </authorList>
    </citation>
    <scope>NUCLEOTIDE SEQUENCE [LARGE SCALE GENOMIC DNA]</scope>
    <source>
        <strain evidence="11 12">DSM 21668</strain>
    </source>
</reference>
<evidence type="ECO:0000256" key="3">
    <source>
        <dbReference type="ARBA" id="ARBA00022617"/>
    </source>
</evidence>
<keyword evidence="5 9" id="KW-0732">Signal</keyword>
<dbReference type="EMBL" id="FNGS01000001">
    <property type="protein sequence ID" value="SDL28759.1"/>
    <property type="molecule type" value="Genomic_DNA"/>
</dbReference>
<dbReference type="InterPro" id="IPR011047">
    <property type="entry name" value="Quinoprotein_ADH-like_sf"/>
</dbReference>
<organism evidence="11 12">
    <name type="scientific">Siphonobacter aquaeclarae</name>
    <dbReference type="NCBI Taxonomy" id="563176"/>
    <lineage>
        <taxon>Bacteria</taxon>
        <taxon>Pseudomonadati</taxon>
        <taxon>Bacteroidota</taxon>
        <taxon>Cytophagia</taxon>
        <taxon>Cytophagales</taxon>
        <taxon>Cytophagaceae</taxon>
        <taxon>Siphonobacter</taxon>
    </lineage>
</organism>
<dbReference type="GO" id="GO:0016614">
    <property type="term" value="F:oxidoreductase activity, acting on CH-OH group of donors"/>
    <property type="evidence" value="ECO:0007669"/>
    <property type="project" value="InterPro"/>
</dbReference>
<dbReference type="SUPFAM" id="SSF46626">
    <property type="entry name" value="Cytochrome c"/>
    <property type="match status" value="1"/>
</dbReference>
<comment type="similarity">
    <text evidence="2">Belongs to the bacterial PQQ dehydrogenase family.</text>
</comment>
<dbReference type="GO" id="GO:0009055">
    <property type="term" value="F:electron transfer activity"/>
    <property type="evidence" value="ECO:0007669"/>
    <property type="project" value="InterPro"/>
</dbReference>
<dbReference type="GO" id="GO:0016020">
    <property type="term" value="C:membrane"/>
    <property type="evidence" value="ECO:0007669"/>
    <property type="project" value="InterPro"/>
</dbReference>
<dbReference type="GO" id="GO:0020037">
    <property type="term" value="F:heme binding"/>
    <property type="evidence" value="ECO:0007669"/>
    <property type="project" value="InterPro"/>
</dbReference>
<gene>
    <name evidence="11" type="ORF">SAMN04488090_0625</name>
</gene>
<evidence type="ECO:0000256" key="4">
    <source>
        <dbReference type="ARBA" id="ARBA00022723"/>
    </source>
</evidence>
<protein>
    <submittedName>
        <fullName evidence="11">Quinoprotein glucose dehydrogenase</fullName>
    </submittedName>
</protein>
<evidence type="ECO:0000256" key="2">
    <source>
        <dbReference type="ARBA" id="ARBA00008156"/>
    </source>
</evidence>
<dbReference type="InterPro" id="IPR036909">
    <property type="entry name" value="Cyt_c-like_dom_sf"/>
</dbReference>
<dbReference type="InterPro" id="IPR017511">
    <property type="entry name" value="PQQ_mDH"/>
</dbReference>
<dbReference type="Pfam" id="PF01011">
    <property type="entry name" value="PQQ"/>
    <property type="match status" value="2"/>
</dbReference>
<dbReference type="Pfam" id="PF13442">
    <property type="entry name" value="Cytochrome_CBB3"/>
    <property type="match status" value="1"/>
</dbReference>
<dbReference type="Gene3D" id="1.10.760.10">
    <property type="entry name" value="Cytochrome c-like domain"/>
    <property type="match status" value="1"/>
</dbReference>
<keyword evidence="4 8" id="KW-0479">Metal-binding</keyword>